<organism evidence="1 2">
    <name type="scientific">Faecalibaculum rodentium</name>
    <dbReference type="NCBI Taxonomy" id="1702221"/>
    <lineage>
        <taxon>Bacteria</taxon>
        <taxon>Bacillati</taxon>
        <taxon>Bacillota</taxon>
        <taxon>Erysipelotrichia</taxon>
        <taxon>Erysipelotrichales</taxon>
        <taxon>Erysipelotrichaceae</taxon>
        <taxon>Faecalibaculum</taxon>
    </lineage>
</organism>
<dbReference type="Gene3D" id="3.40.630.30">
    <property type="match status" value="1"/>
</dbReference>
<dbReference type="EMBL" id="MPJZ01000044">
    <property type="protein sequence ID" value="OLU45778.1"/>
    <property type="molecule type" value="Genomic_DNA"/>
</dbReference>
<comment type="caution">
    <text evidence="1">The sequence shown here is derived from an EMBL/GenBank/DDBJ whole genome shotgun (WGS) entry which is preliminary data.</text>
</comment>
<evidence type="ECO:0000313" key="2">
    <source>
        <dbReference type="Proteomes" id="UP000186758"/>
    </source>
</evidence>
<accession>A0A1Q9YLK8</accession>
<sequence>MSPESAVSLSSLLCAFDEHELQDLFSTFSCRDESIANFLKRQAIEFEKASKSRTYLFIDDQSEKGIAGFLVLLYQVYIFQK</sequence>
<name>A0A1Q9YLK8_9FIRM</name>
<gene>
    <name evidence="1" type="ORF">BO223_04120</name>
</gene>
<evidence type="ECO:0000313" key="1">
    <source>
        <dbReference type="EMBL" id="OLU45778.1"/>
    </source>
</evidence>
<protein>
    <recommendedName>
        <fullName evidence="3">GNAT family acetyltransferase</fullName>
    </recommendedName>
</protein>
<dbReference type="Proteomes" id="UP000186758">
    <property type="component" value="Unassembled WGS sequence"/>
</dbReference>
<reference evidence="1 2" key="1">
    <citation type="submission" date="2016-11" db="EMBL/GenBank/DDBJ databases">
        <title>Description of two novel members of the family Erysipelotrichaceae: Ileibacterium lipovorans gen. nov., sp. nov. and Dubosiella newyorkensis, gen. nov., sp. nov.</title>
        <authorList>
            <person name="Cox L.M."/>
            <person name="Sohn J."/>
            <person name="Tyrrell K.L."/>
            <person name="Citron D.M."/>
            <person name="Lawson P.A."/>
            <person name="Patel N.B."/>
            <person name="Iizumi T."/>
            <person name="Perez-Perez G.I."/>
            <person name="Goldstein E.J."/>
            <person name="Blaser M.J."/>
        </authorList>
    </citation>
    <scope>NUCLEOTIDE SEQUENCE [LARGE SCALE GENOMIC DNA]</scope>
    <source>
        <strain evidence="1 2">NYU-BL-K8</strain>
    </source>
</reference>
<dbReference type="AlphaFoldDB" id="A0A1Q9YLK8"/>
<proteinExistence type="predicted"/>
<evidence type="ECO:0008006" key="3">
    <source>
        <dbReference type="Google" id="ProtNLM"/>
    </source>
</evidence>